<evidence type="ECO:0000313" key="4">
    <source>
        <dbReference type="EMBL" id="SAM04238.1"/>
    </source>
</evidence>
<organism evidence="4">
    <name type="scientific">Absidia glauca</name>
    <name type="common">Pin mould</name>
    <dbReference type="NCBI Taxonomy" id="4829"/>
    <lineage>
        <taxon>Eukaryota</taxon>
        <taxon>Fungi</taxon>
        <taxon>Fungi incertae sedis</taxon>
        <taxon>Mucoromycota</taxon>
        <taxon>Mucoromycotina</taxon>
        <taxon>Mucoromycetes</taxon>
        <taxon>Mucorales</taxon>
        <taxon>Cunninghamellaceae</taxon>
        <taxon>Absidia</taxon>
    </lineage>
</organism>
<dbReference type="OrthoDB" id="20018at2759"/>
<dbReference type="EMBL" id="LT554351">
    <property type="protein sequence ID" value="SAM04238.1"/>
    <property type="molecule type" value="Genomic_DNA"/>
</dbReference>
<accession>A0A168QBZ6</accession>
<gene>
    <name evidence="4" type="primary">ABSGL_10098.1 scaffold 11786</name>
</gene>
<name>A0A168QBZ6_ABSGL</name>
<keyword evidence="5" id="KW-1185">Reference proteome</keyword>
<evidence type="ECO:0000256" key="2">
    <source>
        <dbReference type="ARBA" id="ARBA00019577"/>
    </source>
</evidence>
<evidence type="ECO:0000256" key="3">
    <source>
        <dbReference type="SAM" id="MobiDB-lite"/>
    </source>
</evidence>
<dbReference type="PANTHER" id="PTHR13073:SF0">
    <property type="entry name" value="BIOGENESIS OF LYSOSOME-RELATED ORGANELLES COMPLEX 1 SUBUNIT 1"/>
    <property type="match status" value="1"/>
</dbReference>
<dbReference type="Pfam" id="PF06320">
    <property type="entry name" value="GCN5L1"/>
    <property type="match status" value="1"/>
</dbReference>
<dbReference type="PANTHER" id="PTHR13073">
    <property type="entry name" value="BLOC-1 COMPLEX SUBUNIT 1"/>
    <property type="match status" value="1"/>
</dbReference>
<dbReference type="InParanoid" id="A0A168QBZ6"/>
<evidence type="ECO:0000256" key="1">
    <source>
        <dbReference type="ARBA" id="ARBA00007133"/>
    </source>
</evidence>
<dbReference type="GO" id="GO:0016197">
    <property type="term" value="P:endosomal transport"/>
    <property type="evidence" value="ECO:0007669"/>
    <property type="project" value="TreeGrafter"/>
</dbReference>
<feature type="compositionally biased region" description="Basic and acidic residues" evidence="3">
    <location>
        <begin position="13"/>
        <end position="24"/>
    </location>
</feature>
<dbReference type="InterPro" id="IPR009395">
    <property type="entry name" value="BLOC1S1"/>
</dbReference>
<feature type="region of interest" description="Disordered" evidence="3">
    <location>
        <begin position="1"/>
        <end position="24"/>
    </location>
</feature>
<dbReference type="Proteomes" id="UP000078561">
    <property type="component" value="Unassembled WGS sequence"/>
</dbReference>
<comment type="similarity">
    <text evidence="1">Belongs to the BLOC1S1 family.</text>
</comment>
<reference evidence="4" key="1">
    <citation type="submission" date="2016-04" db="EMBL/GenBank/DDBJ databases">
        <authorList>
            <person name="Evans L.H."/>
            <person name="Alamgir A."/>
            <person name="Owens N."/>
            <person name="Weber N.D."/>
            <person name="Virtaneva K."/>
            <person name="Barbian K."/>
            <person name="Babar A."/>
            <person name="Rosenke K."/>
        </authorList>
    </citation>
    <scope>NUCLEOTIDE SEQUENCE [LARGE SCALE GENOMIC DNA]</scope>
    <source>
        <strain evidence="4">CBS 101.48</strain>
    </source>
</reference>
<dbReference type="GO" id="GO:0031083">
    <property type="term" value="C:BLOC-1 complex"/>
    <property type="evidence" value="ECO:0007669"/>
    <property type="project" value="InterPro"/>
</dbReference>
<protein>
    <recommendedName>
        <fullName evidence="2">Biogenesis of lysosome-related organelles complex 1 subunit 1</fullName>
    </recommendedName>
</protein>
<evidence type="ECO:0000313" key="5">
    <source>
        <dbReference type="Proteomes" id="UP000078561"/>
    </source>
</evidence>
<proteinExistence type="inferred from homology"/>
<dbReference type="STRING" id="4829.A0A168QBZ6"/>
<dbReference type="AlphaFoldDB" id="A0A168QBZ6"/>
<sequence>MSLSQLVKAHQQKQVESRRHNDQLRKDALATTHALNDTLSDNINQGVSTMFAKQKALEQESRELAQHTARYTKQTKQWLQLVDDFNDALKELGDVQHWAQVMEQDMRAVMTTLDFVYQGTGSDETASPSSSSSPS</sequence>
<dbReference type="OMA" id="WMKIMEY"/>